<organism evidence="2 3">
    <name type="scientific">Sinomicrobium pectinilyticum</name>
    <dbReference type="NCBI Taxonomy" id="1084421"/>
    <lineage>
        <taxon>Bacteria</taxon>
        <taxon>Pseudomonadati</taxon>
        <taxon>Bacteroidota</taxon>
        <taxon>Flavobacteriia</taxon>
        <taxon>Flavobacteriales</taxon>
        <taxon>Flavobacteriaceae</taxon>
        <taxon>Sinomicrobium</taxon>
    </lineage>
</organism>
<sequence>MKDKNELNPYFYTVIAVSALTVIFMVVPANTDIDWSLAWIFFGFLLYIPLLFIKNRILTGMVIAAEYLFLLFIFWVFMMLARYEPGEKLAPLVLFTAHSFIRLFLFLKIAGSRYALPLAIALALLISIPVYWYGSTEYLKLM</sequence>
<dbReference type="OrthoDB" id="1443843at2"/>
<feature type="transmembrane region" description="Helical" evidence="1">
    <location>
        <begin position="35"/>
        <end position="53"/>
    </location>
</feature>
<evidence type="ECO:0000313" key="3">
    <source>
        <dbReference type="Proteomes" id="UP000267469"/>
    </source>
</evidence>
<reference evidence="2 3" key="1">
    <citation type="submission" date="2018-10" db="EMBL/GenBank/DDBJ databases">
        <title>Sinomicrobium pectinilyticum sp. nov., a pectinase-producing bacterium isolated from alkaline and saline soil, and emended description of the genus Sinomicrobium.</title>
        <authorList>
            <person name="Cheng B."/>
            <person name="Li C."/>
            <person name="Lai Q."/>
            <person name="Du M."/>
            <person name="Shao Z."/>
            <person name="Xu P."/>
            <person name="Yang C."/>
        </authorList>
    </citation>
    <scope>NUCLEOTIDE SEQUENCE [LARGE SCALE GENOMIC DNA]</scope>
    <source>
        <strain evidence="2 3">5DNS001</strain>
    </source>
</reference>
<feature type="transmembrane region" description="Helical" evidence="1">
    <location>
        <begin position="9"/>
        <end position="29"/>
    </location>
</feature>
<gene>
    <name evidence="2" type="ORF">ED312_19275</name>
</gene>
<dbReference type="RefSeq" id="WP_123217663.1">
    <property type="nucleotide sequence ID" value="NZ_RJTM01000133.1"/>
</dbReference>
<evidence type="ECO:0000313" key="2">
    <source>
        <dbReference type="EMBL" id="RNL80542.1"/>
    </source>
</evidence>
<dbReference type="EMBL" id="RJTM01000133">
    <property type="protein sequence ID" value="RNL80542.1"/>
    <property type="molecule type" value="Genomic_DNA"/>
</dbReference>
<evidence type="ECO:0000256" key="1">
    <source>
        <dbReference type="SAM" id="Phobius"/>
    </source>
</evidence>
<keyword evidence="1" id="KW-0472">Membrane</keyword>
<feature type="transmembrane region" description="Helical" evidence="1">
    <location>
        <begin position="65"/>
        <end position="83"/>
    </location>
</feature>
<accession>A0A3N0DY54</accession>
<protein>
    <submittedName>
        <fullName evidence="2">Uncharacterized protein</fullName>
    </submittedName>
</protein>
<proteinExistence type="predicted"/>
<dbReference type="AlphaFoldDB" id="A0A3N0DY54"/>
<feature type="transmembrane region" description="Helical" evidence="1">
    <location>
        <begin position="89"/>
        <end position="107"/>
    </location>
</feature>
<feature type="transmembrane region" description="Helical" evidence="1">
    <location>
        <begin position="114"/>
        <end position="134"/>
    </location>
</feature>
<keyword evidence="1" id="KW-0812">Transmembrane</keyword>
<name>A0A3N0DY54_SINP1</name>
<keyword evidence="3" id="KW-1185">Reference proteome</keyword>
<keyword evidence="1" id="KW-1133">Transmembrane helix</keyword>
<dbReference type="Proteomes" id="UP000267469">
    <property type="component" value="Unassembled WGS sequence"/>
</dbReference>
<comment type="caution">
    <text evidence="2">The sequence shown here is derived from an EMBL/GenBank/DDBJ whole genome shotgun (WGS) entry which is preliminary data.</text>
</comment>